<proteinExistence type="predicted"/>
<name>A0A4S2MJC0_9PEZI</name>
<reference evidence="2 3" key="1">
    <citation type="submission" date="2019-04" db="EMBL/GenBank/DDBJ databases">
        <title>Comparative genomics and transcriptomics to analyze fruiting body development in filamentous ascomycetes.</title>
        <authorList>
            <consortium name="DOE Joint Genome Institute"/>
            <person name="Lutkenhaus R."/>
            <person name="Traeger S."/>
            <person name="Breuer J."/>
            <person name="Kuo A."/>
            <person name="Lipzen A."/>
            <person name="Pangilinan J."/>
            <person name="Dilworth D."/>
            <person name="Sandor L."/>
            <person name="Poggeler S."/>
            <person name="Barry K."/>
            <person name="Grigoriev I.V."/>
            <person name="Nowrousian M."/>
        </authorList>
    </citation>
    <scope>NUCLEOTIDE SEQUENCE [LARGE SCALE GENOMIC DNA]</scope>
    <source>
        <strain evidence="2 3">CBS 389.68</strain>
    </source>
</reference>
<evidence type="ECO:0000256" key="1">
    <source>
        <dbReference type="SAM" id="Phobius"/>
    </source>
</evidence>
<sequence length="85" mass="9133">MCIASDRRLEHRELKPPRPHLLTHRESRFPRVHRGCMYAVLSGTAMVVIGGTGAGVEGLAESRSSVISAVGVVVLLVGLGWVELS</sequence>
<evidence type="ECO:0000313" key="2">
    <source>
        <dbReference type="EMBL" id="TGZ76865.1"/>
    </source>
</evidence>
<gene>
    <name evidence="2" type="ORF">EX30DRAFT_225939</name>
</gene>
<feature type="transmembrane region" description="Helical" evidence="1">
    <location>
        <begin position="35"/>
        <end position="54"/>
    </location>
</feature>
<protein>
    <submittedName>
        <fullName evidence="2">Uncharacterized protein</fullName>
    </submittedName>
</protein>
<keyword evidence="1" id="KW-0472">Membrane</keyword>
<organism evidence="2 3">
    <name type="scientific">Ascodesmis nigricans</name>
    <dbReference type="NCBI Taxonomy" id="341454"/>
    <lineage>
        <taxon>Eukaryota</taxon>
        <taxon>Fungi</taxon>
        <taxon>Dikarya</taxon>
        <taxon>Ascomycota</taxon>
        <taxon>Pezizomycotina</taxon>
        <taxon>Pezizomycetes</taxon>
        <taxon>Pezizales</taxon>
        <taxon>Ascodesmidaceae</taxon>
        <taxon>Ascodesmis</taxon>
    </lineage>
</organism>
<keyword evidence="1" id="KW-0812">Transmembrane</keyword>
<dbReference type="AlphaFoldDB" id="A0A4S2MJC0"/>
<keyword evidence="3" id="KW-1185">Reference proteome</keyword>
<feature type="transmembrane region" description="Helical" evidence="1">
    <location>
        <begin position="66"/>
        <end position="84"/>
    </location>
</feature>
<accession>A0A4S2MJC0</accession>
<dbReference type="Proteomes" id="UP000298138">
    <property type="component" value="Unassembled WGS sequence"/>
</dbReference>
<evidence type="ECO:0000313" key="3">
    <source>
        <dbReference type="Proteomes" id="UP000298138"/>
    </source>
</evidence>
<keyword evidence="1" id="KW-1133">Transmembrane helix</keyword>
<dbReference type="InParanoid" id="A0A4S2MJC0"/>
<dbReference type="EMBL" id="ML220164">
    <property type="protein sequence ID" value="TGZ76865.1"/>
    <property type="molecule type" value="Genomic_DNA"/>
</dbReference>